<evidence type="ECO:0000256" key="5">
    <source>
        <dbReference type="SAM" id="SignalP"/>
    </source>
</evidence>
<proteinExistence type="predicted"/>
<feature type="chain" id="PRO_5012123585" evidence="5">
    <location>
        <begin position="24"/>
        <end position="194"/>
    </location>
</feature>
<feature type="domain" description="Thioredoxin" evidence="6">
    <location>
        <begin position="55"/>
        <end position="194"/>
    </location>
</feature>
<dbReference type="AlphaFoldDB" id="A0A1X7LW00"/>
<dbReference type="GO" id="GO:0016853">
    <property type="term" value="F:isomerase activity"/>
    <property type="evidence" value="ECO:0007669"/>
    <property type="project" value="UniProtKB-KW"/>
</dbReference>
<dbReference type="InterPro" id="IPR013766">
    <property type="entry name" value="Thioredoxin_domain"/>
</dbReference>
<dbReference type="CDD" id="cd02966">
    <property type="entry name" value="TlpA_like_family"/>
    <property type="match status" value="1"/>
</dbReference>
<dbReference type="EMBL" id="FXAT01000009">
    <property type="protein sequence ID" value="SMG57299.1"/>
    <property type="molecule type" value="Genomic_DNA"/>
</dbReference>
<dbReference type="PROSITE" id="PS00194">
    <property type="entry name" value="THIOREDOXIN_1"/>
    <property type="match status" value="1"/>
</dbReference>
<feature type="signal peptide" evidence="5">
    <location>
        <begin position="1"/>
        <end position="23"/>
    </location>
</feature>
<sequence length="194" mass="20355">MNTRRILAGAVVALAAAGGGVLANHWLDRDADVAYAAQGGAQAGAQADAQADSHQSAVQQLWAAPVTSVDGKPQSLSLLKGHPIVVNFWASWCGPCVEEMPALSKLQREYEKKGIQFVGLGVDSEKNIQAFLQKVKVAYPIYVTGFGGADLARAFGNNAGGLPFTVVIDAKGNIRSTKLGQIDPAALRQTLDTL</sequence>
<dbReference type="InterPro" id="IPR013740">
    <property type="entry name" value="Redoxin"/>
</dbReference>
<evidence type="ECO:0000313" key="8">
    <source>
        <dbReference type="Proteomes" id="UP000193228"/>
    </source>
</evidence>
<dbReference type="STRING" id="1515439.SAMN06265784_109193"/>
<dbReference type="InterPro" id="IPR036249">
    <property type="entry name" value="Thioredoxin-like_sf"/>
</dbReference>
<keyword evidence="4" id="KW-0676">Redox-active center</keyword>
<evidence type="ECO:0000256" key="1">
    <source>
        <dbReference type="ARBA" id="ARBA00004196"/>
    </source>
</evidence>
<dbReference type="Proteomes" id="UP000193228">
    <property type="component" value="Unassembled WGS sequence"/>
</dbReference>
<keyword evidence="7" id="KW-0413">Isomerase</keyword>
<comment type="subcellular location">
    <subcellularLocation>
        <location evidence="1">Cell envelope</location>
    </subcellularLocation>
</comment>
<evidence type="ECO:0000259" key="6">
    <source>
        <dbReference type="PROSITE" id="PS51352"/>
    </source>
</evidence>
<evidence type="ECO:0000256" key="4">
    <source>
        <dbReference type="ARBA" id="ARBA00023284"/>
    </source>
</evidence>
<accession>A0A1X7LW00</accession>
<evidence type="ECO:0000313" key="7">
    <source>
        <dbReference type="EMBL" id="SMG57299.1"/>
    </source>
</evidence>
<dbReference type="Pfam" id="PF08534">
    <property type="entry name" value="Redoxin"/>
    <property type="match status" value="1"/>
</dbReference>
<dbReference type="InterPro" id="IPR050553">
    <property type="entry name" value="Thioredoxin_ResA/DsbE_sf"/>
</dbReference>
<keyword evidence="8" id="KW-1185">Reference proteome</keyword>
<keyword evidence="5" id="KW-0732">Signal</keyword>
<evidence type="ECO:0000256" key="2">
    <source>
        <dbReference type="ARBA" id="ARBA00022748"/>
    </source>
</evidence>
<dbReference type="RefSeq" id="WP_085487855.1">
    <property type="nucleotide sequence ID" value="NZ_FXAT01000009.1"/>
</dbReference>
<protein>
    <submittedName>
        <fullName evidence="7">Thiol-disulfide isomerase or thioredoxin</fullName>
    </submittedName>
</protein>
<dbReference type="PANTHER" id="PTHR42852:SF6">
    <property type="entry name" value="THIOL:DISULFIDE INTERCHANGE PROTEIN DSBE"/>
    <property type="match status" value="1"/>
</dbReference>
<dbReference type="SUPFAM" id="SSF52833">
    <property type="entry name" value="Thioredoxin-like"/>
    <property type="match status" value="1"/>
</dbReference>
<dbReference type="GO" id="GO:0017004">
    <property type="term" value="P:cytochrome complex assembly"/>
    <property type="evidence" value="ECO:0007669"/>
    <property type="project" value="UniProtKB-KW"/>
</dbReference>
<keyword evidence="2" id="KW-0201">Cytochrome c-type biogenesis</keyword>
<dbReference type="InterPro" id="IPR017937">
    <property type="entry name" value="Thioredoxin_CS"/>
</dbReference>
<dbReference type="GO" id="GO:0030313">
    <property type="term" value="C:cell envelope"/>
    <property type="evidence" value="ECO:0007669"/>
    <property type="project" value="UniProtKB-SubCell"/>
</dbReference>
<organism evidence="7 8">
    <name type="scientific">Paraburkholderia susongensis</name>
    <dbReference type="NCBI Taxonomy" id="1515439"/>
    <lineage>
        <taxon>Bacteria</taxon>
        <taxon>Pseudomonadati</taxon>
        <taxon>Pseudomonadota</taxon>
        <taxon>Betaproteobacteria</taxon>
        <taxon>Burkholderiales</taxon>
        <taxon>Burkholderiaceae</taxon>
        <taxon>Paraburkholderia</taxon>
    </lineage>
</organism>
<dbReference type="GO" id="GO:0015036">
    <property type="term" value="F:disulfide oxidoreductase activity"/>
    <property type="evidence" value="ECO:0007669"/>
    <property type="project" value="UniProtKB-ARBA"/>
</dbReference>
<keyword evidence="3" id="KW-1015">Disulfide bond</keyword>
<dbReference type="Gene3D" id="3.40.30.10">
    <property type="entry name" value="Glutaredoxin"/>
    <property type="match status" value="1"/>
</dbReference>
<reference evidence="8" key="1">
    <citation type="submission" date="2017-04" db="EMBL/GenBank/DDBJ databases">
        <authorList>
            <person name="Varghese N."/>
            <person name="Submissions S."/>
        </authorList>
    </citation>
    <scope>NUCLEOTIDE SEQUENCE [LARGE SCALE GENOMIC DNA]</scope>
    <source>
        <strain evidence="8">LMG 29540</strain>
    </source>
</reference>
<dbReference type="OrthoDB" id="9811352at2"/>
<dbReference type="PROSITE" id="PS51352">
    <property type="entry name" value="THIOREDOXIN_2"/>
    <property type="match status" value="1"/>
</dbReference>
<gene>
    <name evidence="7" type="ORF">SAMN06265784_109193</name>
</gene>
<name>A0A1X7LW00_9BURK</name>
<dbReference type="PANTHER" id="PTHR42852">
    <property type="entry name" value="THIOL:DISULFIDE INTERCHANGE PROTEIN DSBE"/>
    <property type="match status" value="1"/>
</dbReference>
<evidence type="ECO:0000256" key="3">
    <source>
        <dbReference type="ARBA" id="ARBA00023157"/>
    </source>
</evidence>